<feature type="binding site" evidence="8">
    <location>
        <position position="356"/>
    </location>
    <ligand>
        <name>Mn(2+)</name>
        <dbReference type="ChEBI" id="CHEBI:29035"/>
        <label>1</label>
    </ligand>
</feature>
<dbReference type="GO" id="GO:0006508">
    <property type="term" value="P:proteolysis"/>
    <property type="evidence" value="ECO:0007669"/>
    <property type="project" value="UniProtKB-KW"/>
</dbReference>
<evidence type="ECO:0000256" key="2">
    <source>
        <dbReference type="ARBA" id="ARBA00000967"/>
    </source>
</evidence>
<keyword evidence="4 8" id="KW-0031">Aminopeptidase</keyword>
<comment type="subcellular location">
    <subcellularLocation>
        <location evidence="8">Cytoplasm</location>
    </subcellularLocation>
</comment>
<dbReference type="HAMAP" id="MF_00181">
    <property type="entry name" value="Cytosol_peptidase_M17"/>
    <property type="match status" value="1"/>
</dbReference>
<evidence type="ECO:0000256" key="7">
    <source>
        <dbReference type="ARBA" id="ARBA00049972"/>
    </source>
</evidence>
<evidence type="ECO:0000259" key="9">
    <source>
        <dbReference type="Pfam" id="PF00883"/>
    </source>
</evidence>
<gene>
    <name evidence="8 11" type="primary">pepA</name>
    <name evidence="11" type="ORF">MAMMFC1_03812</name>
</gene>
<feature type="binding site" evidence="8">
    <location>
        <position position="356"/>
    </location>
    <ligand>
        <name>Mn(2+)</name>
        <dbReference type="ChEBI" id="CHEBI:29035"/>
        <label>2</label>
    </ligand>
</feature>
<dbReference type="NCBIfam" id="NF002073">
    <property type="entry name" value="PRK00913.1-2"/>
    <property type="match status" value="1"/>
</dbReference>
<dbReference type="PANTHER" id="PTHR11963">
    <property type="entry name" value="LEUCINE AMINOPEPTIDASE-RELATED"/>
    <property type="match status" value="1"/>
</dbReference>
<comment type="similarity">
    <text evidence="3 8">Belongs to the peptidase M17 family.</text>
</comment>
<dbReference type="GO" id="GO:0030145">
    <property type="term" value="F:manganese ion binding"/>
    <property type="evidence" value="ECO:0007669"/>
    <property type="project" value="UniProtKB-UniRule"/>
</dbReference>
<keyword evidence="12" id="KW-1185">Reference proteome</keyword>
<accession>A0A348APV5</accession>
<dbReference type="KEGG" id="mana:MAMMFC1_03812"/>
<feature type="binding site" evidence="8">
    <location>
        <position position="295"/>
    </location>
    <ligand>
        <name>Mn(2+)</name>
        <dbReference type="ChEBI" id="CHEBI:29035"/>
        <label>2</label>
    </ligand>
</feature>
<dbReference type="GO" id="GO:0070006">
    <property type="term" value="F:metalloaminopeptidase activity"/>
    <property type="evidence" value="ECO:0007669"/>
    <property type="project" value="InterPro"/>
</dbReference>
<name>A0A348APV5_9FIRM</name>
<dbReference type="Proteomes" id="UP000276437">
    <property type="component" value="Chromosome"/>
</dbReference>
<comment type="catalytic activity">
    <reaction evidence="1 8">
        <text>Release of an N-terminal amino acid, Xaa-|-Yaa-, in which Xaa is preferably Leu, but may be other amino acids including Pro although not Arg or Lys, and Yaa may be Pro. Amino acid amides and methyl esters are also readily hydrolyzed, but rates on arylamides are exceedingly low.</text>
        <dbReference type="EC" id="3.4.11.1"/>
    </reaction>
</comment>
<keyword evidence="8" id="KW-0479">Metal-binding</keyword>
<evidence type="ECO:0000313" key="11">
    <source>
        <dbReference type="EMBL" id="BBB93103.1"/>
    </source>
</evidence>
<dbReference type="SUPFAM" id="SSF53187">
    <property type="entry name" value="Zn-dependent exopeptidases"/>
    <property type="match status" value="1"/>
</dbReference>
<evidence type="ECO:0000256" key="8">
    <source>
        <dbReference type="HAMAP-Rule" id="MF_00181"/>
    </source>
</evidence>
<evidence type="ECO:0000256" key="5">
    <source>
        <dbReference type="ARBA" id="ARBA00022670"/>
    </source>
</evidence>
<comment type="catalytic activity">
    <reaction evidence="2 8">
        <text>Release of an N-terminal amino acid, preferentially leucine, but not glutamic or aspartic acids.</text>
        <dbReference type="EC" id="3.4.11.10"/>
    </reaction>
</comment>
<keyword evidence="5 8" id="KW-0645">Protease</keyword>
<sequence length="504" mass="53974">MNIAIDIGPGTDVVCDTLILNIFEGELAANETTKILDTLDTLDTVLNDQFSEVIQEMPCCGKYGETTVIHTLGKLKTKKIILLGLGKKEDLTIDRIRSLTALVMRTAQKICSRSVASTIYGIGVAGITAHQAIHAMVEGAILGTYDFDYYKSERNNQTAIETFTIIGAEGQPNELTAIINTARIIAESVNYARDMINHPAHYMTPSKMASLACELAKRLDIEYLCLSREEMQCHGMGALLAVAQGSVEQPKIIILKYIGNPTSQDLTAFVGKGVTFDSGGISLKPSQNMDEMKRDMAGGAAVLGAMMAIGRLKPKSNIVGIIPCVENMPSGGAFRPGDIITAMSGKTIEIITTDAEGRLILADAITYAKKLGATRIVDLATLTGACVIALGTVTSAVIANDQEWCQMVLKAATKTGEKMWELPSFPEYTEQIKSSIADLKNSGGRPAGAITAGLFLEQFADKTPLVHIDIAGTAETDKDKGYNRKGGTGVGIRSLVQLAFDLEQ</sequence>
<dbReference type="NCBIfam" id="NF002083">
    <property type="entry name" value="PRK00913.3-5"/>
    <property type="match status" value="1"/>
</dbReference>
<dbReference type="PANTHER" id="PTHR11963:SF23">
    <property type="entry name" value="CYTOSOL AMINOPEPTIDASE"/>
    <property type="match status" value="1"/>
</dbReference>
<dbReference type="InterPro" id="IPR000819">
    <property type="entry name" value="Peptidase_M17_C"/>
</dbReference>
<feature type="active site" evidence="8">
    <location>
        <position position="358"/>
    </location>
</feature>
<feature type="binding site" evidence="8">
    <location>
        <position position="277"/>
    </location>
    <ligand>
        <name>Mn(2+)</name>
        <dbReference type="ChEBI" id="CHEBI:29035"/>
        <label>2</label>
    </ligand>
</feature>
<protein>
    <recommendedName>
        <fullName evidence="8">Probable cytosol aminopeptidase</fullName>
        <ecNumber evidence="8">3.4.11.1</ecNumber>
    </recommendedName>
    <alternativeName>
        <fullName evidence="8">Leucine aminopeptidase</fullName>
        <shortName evidence="8">LAP</shortName>
        <ecNumber evidence="8">3.4.11.10</ecNumber>
    </alternativeName>
    <alternativeName>
        <fullName evidence="8">Leucyl aminopeptidase</fullName>
    </alternativeName>
</protein>
<dbReference type="Pfam" id="PF02789">
    <property type="entry name" value="Peptidase_M17_N"/>
    <property type="match status" value="1"/>
</dbReference>
<dbReference type="EC" id="3.4.11.1" evidence="8"/>
<evidence type="ECO:0000256" key="3">
    <source>
        <dbReference type="ARBA" id="ARBA00009528"/>
    </source>
</evidence>
<evidence type="ECO:0000259" key="10">
    <source>
        <dbReference type="Pfam" id="PF02789"/>
    </source>
</evidence>
<dbReference type="NCBIfam" id="NF002074">
    <property type="entry name" value="PRK00913.1-4"/>
    <property type="match status" value="1"/>
</dbReference>
<evidence type="ECO:0000256" key="6">
    <source>
        <dbReference type="ARBA" id="ARBA00022801"/>
    </source>
</evidence>
<dbReference type="SUPFAM" id="SSF52949">
    <property type="entry name" value="Macro domain-like"/>
    <property type="match status" value="1"/>
</dbReference>
<dbReference type="Pfam" id="PF00883">
    <property type="entry name" value="Peptidase_M17"/>
    <property type="match status" value="1"/>
</dbReference>
<keyword evidence="8" id="KW-0963">Cytoplasm</keyword>
<feature type="binding site" evidence="8">
    <location>
        <position position="277"/>
    </location>
    <ligand>
        <name>Mn(2+)</name>
        <dbReference type="ChEBI" id="CHEBI:29035"/>
        <label>1</label>
    </ligand>
</feature>
<dbReference type="InterPro" id="IPR011356">
    <property type="entry name" value="Leucine_aapep/pepB"/>
</dbReference>
<evidence type="ECO:0000313" key="12">
    <source>
        <dbReference type="Proteomes" id="UP000276437"/>
    </source>
</evidence>
<proteinExistence type="inferred from homology"/>
<dbReference type="InterPro" id="IPR023042">
    <property type="entry name" value="Peptidase_M17_leu_NH2_pept"/>
</dbReference>
<feature type="domain" description="Peptidase M17 leucyl aminopeptidase N-terminal" evidence="10">
    <location>
        <begin position="37"/>
        <end position="153"/>
    </location>
</feature>
<dbReference type="RefSeq" id="WP_126309975.1">
    <property type="nucleotide sequence ID" value="NZ_AP018449.1"/>
</dbReference>
<dbReference type="CDD" id="cd00433">
    <property type="entry name" value="Peptidase_M17"/>
    <property type="match status" value="1"/>
</dbReference>
<dbReference type="PRINTS" id="PR00481">
    <property type="entry name" value="LAMNOPPTDASE"/>
</dbReference>
<dbReference type="GO" id="GO:0005737">
    <property type="term" value="C:cytoplasm"/>
    <property type="evidence" value="ECO:0007669"/>
    <property type="project" value="UniProtKB-SubCell"/>
</dbReference>
<dbReference type="OrthoDB" id="9809354at2"/>
<dbReference type="EMBL" id="AP018449">
    <property type="protein sequence ID" value="BBB93103.1"/>
    <property type="molecule type" value="Genomic_DNA"/>
</dbReference>
<feature type="binding site" evidence="8">
    <location>
        <position position="272"/>
    </location>
    <ligand>
        <name>Mn(2+)</name>
        <dbReference type="ChEBI" id="CHEBI:29035"/>
        <label>2</label>
    </ligand>
</feature>
<dbReference type="Gene3D" id="3.40.220.10">
    <property type="entry name" value="Leucine Aminopeptidase, subunit E, domain 1"/>
    <property type="match status" value="1"/>
</dbReference>
<evidence type="ECO:0000256" key="1">
    <source>
        <dbReference type="ARBA" id="ARBA00000135"/>
    </source>
</evidence>
<feature type="domain" description="Cytosol aminopeptidase" evidence="9">
    <location>
        <begin position="190"/>
        <end position="496"/>
    </location>
</feature>
<feature type="active site" evidence="8">
    <location>
        <position position="284"/>
    </location>
</feature>
<dbReference type="InterPro" id="IPR043472">
    <property type="entry name" value="Macro_dom-like"/>
</dbReference>
<evidence type="ECO:0000256" key="4">
    <source>
        <dbReference type="ARBA" id="ARBA00022438"/>
    </source>
</evidence>
<dbReference type="EC" id="3.4.11.10" evidence="8"/>
<organism evidence="11 12">
    <name type="scientific">Methylomusa anaerophila</name>
    <dbReference type="NCBI Taxonomy" id="1930071"/>
    <lineage>
        <taxon>Bacteria</taxon>
        <taxon>Bacillati</taxon>
        <taxon>Bacillota</taxon>
        <taxon>Negativicutes</taxon>
        <taxon>Selenomonadales</taxon>
        <taxon>Sporomusaceae</taxon>
        <taxon>Methylomusa</taxon>
    </lineage>
</organism>
<reference evidence="11 12" key="1">
    <citation type="journal article" date="2018" name="Int. J. Syst. Evol. Microbiol.">
        <title>Methylomusa anaerophila gen. nov., sp. nov., an anaerobic methanol-utilizing bacterium isolated from a microbial fuel cell.</title>
        <authorList>
            <person name="Amano N."/>
            <person name="Yamamuro A."/>
            <person name="Miyahara M."/>
            <person name="Kouzuma A."/>
            <person name="Abe T."/>
            <person name="Watanabe K."/>
        </authorList>
    </citation>
    <scope>NUCLEOTIDE SEQUENCE [LARGE SCALE GENOMIC DNA]</scope>
    <source>
        <strain evidence="11 12">MMFC1</strain>
    </source>
</reference>
<dbReference type="InterPro" id="IPR008283">
    <property type="entry name" value="Peptidase_M17_N"/>
</dbReference>
<comment type="cofactor">
    <cofactor evidence="8">
        <name>Mn(2+)</name>
        <dbReference type="ChEBI" id="CHEBI:29035"/>
    </cofactor>
    <text evidence="8">Binds 2 manganese ions per subunit.</text>
</comment>
<feature type="binding site" evidence="8">
    <location>
        <position position="354"/>
    </location>
    <ligand>
        <name>Mn(2+)</name>
        <dbReference type="ChEBI" id="CHEBI:29035"/>
        <label>1</label>
    </ligand>
</feature>
<keyword evidence="6 8" id="KW-0378">Hydrolase</keyword>
<dbReference type="AlphaFoldDB" id="A0A348APV5"/>
<dbReference type="Gene3D" id="3.40.630.10">
    <property type="entry name" value="Zn peptidases"/>
    <property type="match status" value="1"/>
</dbReference>
<comment type="function">
    <text evidence="7 8">Presumably involved in the processing and regular turnover of intracellular proteins. Catalyzes the removal of unsubstituted N-terminal amino acids from various peptides.</text>
</comment>
<keyword evidence="8" id="KW-0464">Manganese</keyword>